<sequence length="428" mass="46023">MSHSQTLYDKAQQLIPGGVNSPVRAFNGVGGTPLFIERADGAYIYDVDGKSYIDYVGSWGPMVLGHNHPAIRDAVLKAVNKGLSFGAPTAAEVQMADLVCELMPSIDMIRMVNSGTEATMSAIRLARGYTERDKIIKFEGCYHGHADCLLVKAGSGALTMGEPNSPGVPEDFVKHTLTCTYNDLSSVRQAFENYPEDIACIIVEPVAGNMNCIPPNQDFLPGLRALCDEFGALLIIDEVMTGFRVALGGAQDYYGVVPDLTCLGKIIGGGMPVGAFGGRFDVMQKLAPIGPVYQAGTLSGNPVAMAAGLACLNEVAQPGVHARLAELTDKLARGLEKVAEEEGIPLVVNHVGGMFGIFFTDAKRVTCYQDVMQCNTERFKQFFHLMLQKGIYLAPSAFEAGFMSIAHSDEDIDKTLEAARESFAKMDK</sequence>
<evidence type="ECO:0000256" key="1">
    <source>
        <dbReference type="ARBA" id="ARBA00001933"/>
    </source>
</evidence>
<comment type="cofactor">
    <cofactor evidence="1 8">
        <name>pyridoxal 5'-phosphate</name>
        <dbReference type="ChEBI" id="CHEBI:597326"/>
    </cofactor>
</comment>
<proteinExistence type="inferred from homology"/>
<dbReference type="NCBIfam" id="NF000818">
    <property type="entry name" value="PRK00062.1"/>
    <property type="match status" value="1"/>
</dbReference>
<evidence type="ECO:0000256" key="5">
    <source>
        <dbReference type="ARBA" id="ARBA00022898"/>
    </source>
</evidence>
<keyword evidence="7 8" id="KW-0627">Porphyrin biosynthesis</keyword>
<dbReference type="InterPro" id="IPR015424">
    <property type="entry name" value="PyrdxlP-dep_Trfase"/>
</dbReference>
<dbReference type="EMBL" id="CP093245">
    <property type="protein sequence ID" value="UNH30170.1"/>
    <property type="molecule type" value="Genomic_DNA"/>
</dbReference>
<dbReference type="Pfam" id="PF00202">
    <property type="entry name" value="Aminotran_3"/>
    <property type="match status" value="1"/>
</dbReference>
<evidence type="ECO:0000256" key="6">
    <source>
        <dbReference type="ARBA" id="ARBA00023235"/>
    </source>
</evidence>
<comment type="catalytic activity">
    <reaction evidence="8">
        <text>(S)-4-amino-5-oxopentanoate = 5-aminolevulinate</text>
        <dbReference type="Rhea" id="RHEA:14265"/>
        <dbReference type="ChEBI" id="CHEBI:57501"/>
        <dbReference type="ChEBI" id="CHEBI:356416"/>
        <dbReference type="EC" id="5.4.3.8"/>
    </reaction>
</comment>
<dbReference type="CDD" id="cd00610">
    <property type="entry name" value="OAT_like"/>
    <property type="match status" value="1"/>
</dbReference>
<comment type="pathway">
    <text evidence="2">Porphyrin-containing compound metabolism; protoporphyrin-IX biosynthesis; 5-aminolevulinate from L-glutamyl-tRNA(Glu): step 2/2.</text>
</comment>
<comment type="subcellular location">
    <subcellularLocation>
        <location evidence="8">Cytoplasm</location>
    </subcellularLocation>
</comment>
<dbReference type="GO" id="GO:0008483">
    <property type="term" value="F:transaminase activity"/>
    <property type="evidence" value="ECO:0007669"/>
    <property type="project" value="InterPro"/>
</dbReference>
<evidence type="ECO:0000313" key="9">
    <source>
        <dbReference type="EMBL" id="UNH30170.1"/>
    </source>
</evidence>
<dbReference type="InterPro" id="IPR015422">
    <property type="entry name" value="PyrdxlP-dep_Trfase_small"/>
</dbReference>
<keyword evidence="6 8" id="KW-0413">Isomerase</keyword>
<dbReference type="GO" id="GO:0030170">
    <property type="term" value="F:pyridoxal phosphate binding"/>
    <property type="evidence" value="ECO:0007669"/>
    <property type="project" value="InterPro"/>
</dbReference>
<name>A0A9Q8V2V1_9GAMM</name>
<keyword evidence="8" id="KW-0963">Cytoplasm</keyword>
<feature type="modified residue" description="N6-(pyridoxal phosphate)lysine" evidence="8">
    <location>
        <position position="265"/>
    </location>
</feature>
<dbReference type="HAMAP" id="MF_00375">
    <property type="entry name" value="HemL_aminotrans_3"/>
    <property type="match status" value="1"/>
</dbReference>
<dbReference type="EC" id="5.4.3.8" evidence="8"/>
<dbReference type="NCBIfam" id="TIGR00713">
    <property type="entry name" value="hemL"/>
    <property type="match status" value="1"/>
</dbReference>
<dbReference type="FunFam" id="3.90.1150.10:FF:000012">
    <property type="entry name" value="Glutamate-1-semialdehyde 2,1-aminomutase"/>
    <property type="match status" value="1"/>
</dbReference>
<evidence type="ECO:0000256" key="2">
    <source>
        <dbReference type="ARBA" id="ARBA00004819"/>
    </source>
</evidence>
<keyword evidence="5 8" id="KW-0663">Pyridoxal phosphate</keyword>
<dbReference type="InterPro" id="IPR004639">
    <property type="entry name" value="4pyrrol_synth_GluAld_NH2Trfase"/>
</dbReference>
<dbReference type="PANTHER" id="PTHR43713:SF3">
    <property type="entry name" value="GLUTAMATE-1-SEMIALDEHYDE 2,1-AMINOMUTASE 1, CHLOROPLASTIC-RELATED"/>
    <property type="match status" value="1"/>
</dbReference>
<dbReference type="AlphaFoldDB" id="A0A9Q8V2V1"/>
<dbReference type="GO" id="GO:0005737">
    <property type="term" value="C:cytoplasm"/>
    <property type="evidence" value="ECO:0007669"/>
    <property type="project" value="UniProtKB-SubCell"/>
</dbReference>
<evidence type="ECO:0000256" key="7">
    <source>
        <dbReference type="ARBA" id="ARBA00023244"/>
    </source>
</evidence>
<dbReference type="InterPro" id="IPR015421">
    <property type="entry name" value="PyrdxlP-dep_Trfase_major"/>
</dbReference>
<gene>
    <name evidence="8 9" type="primary">hemL</name>
    <name evidence="9" type="ORF">MNY72_12580</name>
</gene>
<dbReference type="PANTHER" id="PTHR43713">
    <property type="entry name" value="GLUTAMATE-1-SEMIALDEHYDE 2,1-AMINOMUTASE"/>
    <property type="match status" value="1"/>
</dbReference>
<comment type="subunit">
    <text evidence="4 8">Homodimer.</text>
</comment>
<dbReference type="FunFam" id="3.40.640.10:FF:000021">
    <property type="entry name" value="Glutamate-1-semialdehyde 2,1-aminomutase"/>
    <property type="match status" value="1"/>
</dbReference>
<dbReference type="InterPro" id="IPR005814">
    <property type="entry name" value="Aminotrans_3"/>
</dbReference>
<comment type="similarity">
    <text evidence="3 8">Belongs to the class-III pyridoxal-phosphate-dependent aminotransferase family. HemL subfamily.</text>
</comment>
<evidence type="ECO:0000256" key="8">
    <source>
        <dbReference type="HAMAP-Rule" id="MF_00375"/>
    </source>
</evidence>
<dbReference type="RefSeq" id="WP_241541971.1">
    <property type="nucleotide sequence ID" value="NZ_CAWQWN010000001.1"/>
</dbReference>
<accession>A0A9Q8V2V1</accession>
<reference evidence="9" key="1">
    <citation type="submission" date="2022-03" db="EMBL/GenBank/DDBJ databases">
        <title>ESBL-producing Moellerella wisconsensis and Escherichia marmotae isolated from wild game meat.</title>
        <authorList>
            <person name="Biggel M."/>
        </authorList>
    </citation>
    <scope>NUCLEOTIDE SEQUENCE</scope>
    <source>
        <strain evidence="9">W51</strain>
    </source>
</reference>
<dbReference type="InterPro" id="IPR049704">
    <property type="entry name" value="Aminotrans_3_PPA_site"/>
</dbReference>
<dbReference type="GO" id="GO:0042286">
    <property type="term" value="F:glutamate-1-semialdehyde 2,1-aminomutase activity"/>
    <property type="evidence" value="ECO:0007669"/>
    <property type="project" value="UniProtKB-UniRule"/>
</dbReference>
<protein>
    <recommendedName>
        <fullName evidence="8">Glutamate-1-semialdehyde 2,1-aminomutase</fullName>
        <shortName evidence="8">GSA</shortName>
        <ecNumber evidence="8">5.4.3.8</ecNumber>
    </recommendedName>
    <alternativeName>
        <fullName evidence="8">Glutamate-1-semialdehyde aminotransferase</fullName>
        <shortName evidence="8">GSA-AT</shortName>
    </alternativeName>
</protein>
<evidence type="ECO:0000256" key="3">
    <source>
        <dbReference type="ARBA" id="ARBA00008981"/>
    </source>
</evidence>
<dbReference type="Gene3D" id="3.90.1150.10">
    <property type="entry name" value="Aspartate Aminotransferase, domain 1"/>
    <property type="match status" value="1"/>
</dbReference>
<dbReference type="Proteomes" id="UP000829116">
    <property type="component" value="Chromosome"/>
</dbReference>
<evidence type="ECO:0000256" key="4">
    <source>
        <dbReference type="ARBA" id="ARBA00011738"/>
    </source>
</evidence>
<dbReference type="SUPFAM" id="SSF53383">
    <property type="entry name" value="PLP-dependent transferases"/>
    <property type="match status" value="1"/>
</dbReference>
<organism evidence="9 10">
    <name type="scientific">Moellerella wisconsensis</name>
    <dbReference type="NCBI Taxonomy" id="158849"/>
    <lineage>
        <taxon>Bacteria</taxon>
        <taxon>Pseudomonadati</taxon>
        <taxon>Pseudomonadota</taxon>
        <taxon>Gammaproteobacteria</taxon>
        <taxon>Enterobacterales</taxon>
        <taxon>Morganellaceae</taxon>
        <taxon>Moellerella</taxon>
    </lineage>
</organism>
<dbReference type="Gene3D" id="3.40.640.10">
    <property type="entry name" value="Type I PLP-dependent aspartate aminotransferase-like (Major domain)"/>
    <property type="match status" value="1"/>
</dbReference>
<evidence type="ECO:0000313" key="10">
    <source>
        <dbReference type="Proteomes" id="UP000829116"/>
    </source>
</evidence>
<dbReference type="PROSITE" id="PS00600">
    <property type="entry name" value="AA_TRANSFER_CLASS_3"/>
    <property type="match status" value="1"/>
</dbReference>
<dbReference type="GO" id="GO:0006782">
    <property type="term" value="P:protoporphyrinogen IX biosynthetic process"/>
    <property type="evidence" value="ECO:0007669"/>
    <property type="project" value="UniProtKB-UniRule"/>
</dbReference>